<dbReference type="Proteomes" id="UP000464884">
    <property type="component" value="Chromosome"/>
</dbReference>
<dbReference type="AlphaFoldDB" id="A0A6I6R0B8"/>
<accession>A0A6I6R0B8</accession>
<gene>
    <name evidence="1" type="ORF">F3K97_05755</name>
</gene>
<evidence type="ECO:0000313" key="1">
    <source>
        <dbReference type="EMBL" id="QHB62819.1"/>
    </source>
</evidence>
<protein>
    <submittedName>
        <fullName evidence="1">Uncharacterized protein</fullName>
    </submittedName>
</protein>
<name>A0A6I6R0B8_BIFAD</name>
<dbReference type="RefSeq" id="WP_117643594.1">
    <property type="nucleotide sequence ID" value="NZ_CP047129.1"/>
</dbReference>
<sequence length="201" mass="22513">MNDRRREPKGIPAGGEFAKEAGAVPNADDLDRNDARLELPGCLAVGEGWTLDPLSTGANNQYRFTDDEGGMLETQDDDWFDPNLGDCSSRSAKYVSPRGNKVVAYDMKVETEGRADISAYTPDGLKRAVSRAKRALGERTGIKPERVEVRLGPKPGAPMRVRADYPMLESPDGFHPFREQTVRRENLRYRKMENDWVEVEP</sequence>
<dbReference type="EMBL" id="CP047129">
    <property type="protein sequence ID" value="QHB62819.1"/>
    <property type="molecule type" value="Genomic_DNA"/>
</dbReference>
<proteinExistence type="predicted"/>
<organism evidence="1 2">
    <name type="scientific">Bifidobacterium adolescentis</name>
    <dbReference type="NCBI Taxonomy" id="1680"/>
    <lineage>
        <taxon>Bacteria</taxon>
        <taxon>Bacillati</taxon>
        <taxon>Actinomycetota</taxon>
        <taxon>Actinomycetes</taxon>
        <taxon>Bifidobacteriales</taxon>
        <taxon>Bifidobacteriaceae</taxon>
        <taxon>Bifidobacterium</taxon>
    </lineage>
</organism>
<evidence type="ECO:0000313" key="2">
    <source>
        <dbReference type="Proteomes" id="UP000464884"/>
    </source>
</evidence>
<reference evidence="1 2" key="1">
    <citation type="submission" date="2019-12" db="EMBL/GenBank/DDBJ databases">
        <title>Draft Genome Sequence of Bifidobacterium adolescentis ZJ2.</title>
        <authorList>
            <person name="Jin Z."/>
        </authorList>
    </citation>
    <scope>NUCLEOTIDE SEQUENCE [LARGE SCALE GENOMIC DNA]</scope>
    <source>
        <strain evidence="1 2">ZJ2</strain>
    </source>
</reference>